<dbReference type="Gramene" id="RZC64867">
    <property type="protein sequence ID" value="RZC64867"/>
    <property type="gene ID" value="C5167_008559"/>
</dbReference>
<dbReference type="Pfam" id="PF00394">
    <property type="entry name" value="Cu-oxidase"/>
    <property type="match status" value="1"/>
</dbReference>
<dbReference type="Gene3D" id="2.60.40.420">
    <property type="entry name" value="Cupredoxins - blue copper proteins"/>
    <property type="match status" value="1"/>
</dbReference>
<organism evidence="2 3">
    <name type="scientific">Papaver somniferum</name>
    <name type="common">Opium poppy</name>
    <dbReference type="NCBI Taxonomy" id="3469"/>
    <lineage>
        <taxon>Eukaryota</taxon>
        <taxon>Viridiplantae</taxon>
        <taxon>Streptophyta</taxon>
        <taxon>Embryophyta</taxon>
        <taxon>Tracheophyta</taxon>
        <taxon>Spermatophyta</taxon>
        <taxon>Magnoliopsida</taxon>
        <taxon>Ranunculales</taxon>
        <taxon>Papaveraceae</taxon>
        <taxon>Papaveroideae</taxon>
        <taxon>Papaver</taxon>
    </lineage>
</organism>
<dbReference type="STRING" id="3469.A0A4Y7JVY6"/>
<dbReference type="EMBL" id="CM010720">
    <property type="protein sequence ID" value="RZC64867.1"/>
    <property type="molecule type" value="Genomic_DNA"/>
</dbReference>
<evidence type="ECO:0000313" key="3">
    <source>
        <dbReference type="Proteomes" id="UP000316621"/>
    </source>
</evidence>
<name>A0A4Y7JVY6_PAPSO</name>
<proteinExistence type="predicted"/>
<sequence>MQGHNMTVLEADGHFAEPFIARPEYLPRGTYVVVVKTEKDPSKIYWVAFNVIGGKPATPTHLAISNYDPNYNHKPPTSTPPAVRFWSLWSNFSHRMVMMSKAVGGTFLSKLMNIHSNGRTVSGIHIQEILIIRVVRMIAILEASPSFSIWSNYQGCKNDSNSLLGFVEVNRRGKCTSKRLLTFSLSCCPCEETKHQISAKIAQLSVPNTKVKQRNAHTLYPVISWFSSQDVQFGGSNSYLNTENKDCGGKLS</sequence>
<evidence type="ECO:0000313" key="2">
    <source>
        <dbReference type="EMBL" id="RZC64867.1"/>
    </source>
</evidence>
<gene>
    <name evidence="2" type="ORF">C5167_008559</name>
</gene>
<dbReference type="SUPFAM" id="SSF49503">
    <property type="entry name" value="Cupredoxins"/>
    <property type="match status" value="1"/>
</dbReference>
<dbReference type="InterPro" id="IPR001117">
    <property type="entry name" value="Cu-oxidase_2nd"/>
</dbReference>
<feature type="domain" description="Plastocyanin-like" evidence="1">
    <location>
        <begin position="2"/>
        <end position="69"/>
    </location>
</feature>
<reference evidence="2 3" key="1">
    <citation type="journal article" date="2018" name="Science">
        <title>The opium poppy genome and morphinan production.</title>
        <authorList>
            <person name="Guo L."/>
            <person name="Winzer T."/>
            <person name="Yang X."/>
            <person name="Li Y."/>
            <person name="Ning Z."/>
            <person name="He Z."/>
            <person name="Teodor R."/>
            <person name="Lu Y."/>
            <person name="Bowser T.A."/>
            <person name="Graham I.A."/>
            <person name="Ye K."/>
        </authorList>
    </citation>
    <scope>NUCLEOTIDE SEQUENCE [LARGE SCALE GENOMIC DNA]</scope>
    <source>
        <strain evidence="3">cv. HN1</strain>
        <tissue evidence="2">Leaves</tissue>
    </source>
</reference>
<dbReference type="Proteomes" id="UP000316621">
    <property type="component" value="Chromosome 6"/>
</dbReference>
<protein>
    <recommendedName>
        <fullName evidence="1">Plastocyanin-like domain-containing protein</fullName>
    </recommendedName>
</protein>
<dbReference type="AlphaFoldDB" id="A0A4Y7JVY6"/>
<keyword evidence="3" id="KW-1185">Reference proteome</keyword>
<evidence type="ECO:0000259" key="1">
    <source>
        <dbReference type="Pfam" id="PF00394"/>
    </source>
</evidence>
<accession>A0A4Y7JVY6</accession>
<dbReference type="InterPro" id="IPR008972">
    <property type="entry name" value="Cupredoxin"/>
</dbReference>